<feature type="transmembrane region" description="Helical" evidence="6">
    <location>
        <begin position="379"/>
        <end position="397"/>
    </location>
</feature>
<evidence type="ECO:0000313" key="8">
    <source>
        <dbReference type="Proteomes" id="UP000238205"/>
    </source>
</evidence>
<proteinExistence type="predicted"/>
<keyword evidence="2" id="KW-1003">Cell membrane</keyword>
<dbReference type="AlphaFoldDB" id="A0A2T0W7M1"/>
<keyword evidence="3 6" id="KW-0812">Transmembrane</keyword>
<organism evidence="7 8">
    <name type="scientific">Alkalibacterium olivapovliticus</name>
    <dbReference type="NCBI Taxonomy" id="99907"/>
    <lineage>
        <taxon>Bacteria</taxon>
        <taxon>Bacillati</taxon>
        <taxon>Bacillota</taxon>
        <taxon>Bacilli</taxon>
        <taxon>Lactobacillales</taxon>
        <taxon>Carnobacteriaceae</taxon>
        <taxon>Alkalibacterium</taxon>
    </lineage>
</organism>
<dbReference type="Proteomes" id="UP000238205">
    <property type="component" value="Unassembled WGS sequence"/>
</dbReference>
<dbReference type="PANTHER" id="PTHR30250:SF26">
    <property type="entry name" value="PSMA PROTEIN"/>
    <property type="match status" value="1"/>
</dbReference>
<evidence type="ECO:0000256" key="6">
    <source>
        <dbReference type="SAM" id="Phobius"/>
    </source>
</evidence>
<feature type="transmembrane region" description="Helical" evidence="6">
    <location>
        <begin position="44"/>
        <end position="67"/>
    </location>
</feature>
<accession>A0A2T0W7M1</accession>
<sequence length="511" mass="57046">MPKNINQLKAGTALSYISMVLGYVISLIYTPIMLRLLGQSEYGLYNLVSSVVAYLGLLNFGMGSAYIRFYLRYKVNEEKENIAKLNGMFLMIFSAVAVIAVLGGSFLVFNAELVFGTQLTADELDTAQILMGIMVINTAISFPNIVFKSFITANERFIFQKLLDVLRIVANPFLVIPLLLMGFGSVGLAIGSTIILITMEVANIIFCFRNLNMHFSFKNYDFVVLKEVIIFSSYLFLSMVVNQINLNVDKFILGRIHGTVVVAVYGLATQLEQYYMSLSTAISGVFIPRVNKIVSTSNDNNILTKLFVRIGRIQFILLSMIASGLIFFGSPFIQMWAGEDYAGAYPVVLLLILSSTIALIQNIGIEIQQAKNMHQFRSVTYFIIAIVNVLITIPLATRYEATGAAFGTALSFILGNGLLMNWYYHKKVGLDIILFWKEIASFIPALIAPTIVGVIAMNLVDLHNLVFFLLFGLLYVSVFIFSIWKLGMNNYERDLIGVPVLRLLRRIGFIS</sequence>
<feature type="transmembrane region" description="Helical" evidence="6">
    <location>
        <begin position="88"/>
        <end position="109"/>
    </location>
</feature>
<protein>
    <submittedName>
        <fullName evidence="7">O-antigen/teichoic acid export membrane protein</fullName>
    </submittedName>
</protein>
<dbReference type="PANTHER" id="PTHR30250">
    <property type="entry name" value="PST FAMILY PREDICTED COLANIC ACID TRANSPORTER"/>
    <property type="match status" value="1"/>
</dbReference>
<evidence type="ECO:0000313" key="7">
    <source>
        <dbReference type="EMBL" id="PRY82693.1"/>
    </source>
</evidence>
<gene>
    <name evidence="7" type="ORF">CLV38_10922</name>
</gene>
<feature type="transmembrane region" description="Helical" evidence="6">
    <location>
        <begin position="220"/>
        <end position="240"/>
    </location>
</feature>
<keyword evidence="4 6" id="KW-1133">Transmembrane helix</keyword>
<comment type="subcellular location">
    <subcellularLocation>
        <location evidence="1">Cell membrane</location>
        <topology evidence="1">Multi-pass membrane protein</topology>
    </subcellularLocation>
</comment>
<dbReference type="GO" id="GO:0005886">
    <property type="term" value="C:plasma membrane"/>
    <property type="evidence" value="ECO:0007669"/>
    <property type="project" value="UniProtKB-SubCell"/>
</dbReference>
<feature type="transmembrane region" description="Helical" evidence="6">
    <location>
        <begin position="343"/>
        <end position="367"/>
    </location>
</feature>
<feature type="transmembrane region" description="Helical" evidence="6">
    <location>
        <begin position="315"/>
        <end position="337"/>
    </location>
</feature>
<dbReference type="OrthoDB" id="5751261at2"/>
<feature type="transmembrane region" description="Helical" evidence="6">
    <location>
        <begin position="465"/>
        <end position="484"/>
    </location>
</feature>
<name>A0A2T0W7M1_9LACT</name>
<feature type="transmembrane region" description="Helical" evidence="6">
    <location>
        <begin position="162"/>
        <end position="180"/>
    </location>
</feature>
<evidence type="ECO:0000256" key="4">
    <source>
        <dbReference type="ARBA" id="ARBA00022989"/>
    </source>
</evidence>
<evidence type="ECO:0000256" key="3">
    <source>
        <dbReference type="ARBA" id="ARBA00022692"/>
    </source>
</evidence>
<reference evidence="7 8" key="1">
    <citation type="submission" date="2018-03" db="EMBL/GenBank/DDBJ databases">
        <title>Genomic Encyclopedia of Archaeal and Bacterial Type Strains, Phase II (KMG-II): from individual species to whole genera.</title>
        <authorList>
            <person name="Goeker M."/>
        </authorList>
    </citation>
    <scope>NUCLEOTIDE SEQUENCE [LARGE SCALE GENOMIC DNA]</scope>
    <source>
        <strain evidence="7 8">DSM 13175</strain>
    </source>
</reference>
<dbReference type="InterPro" id="IPR002797">
    <property type="entry name" value="Polysacc_synth"/>
</dbReference>
<feature type="transmembrane region" description="Helical" evidence="6">
    <location>
        <begin position="252"/>
        <end position="268"/>
    </location>
</feature>
<feature type="transmembrane region" description="Helical" evidence="6">
    <location>
        <begin position="435"/>
        <end position="459"/>
    </location>
</feature>
<evidence type="ECO:0000256" key="1">
    <source>
        <dbReference type="ARBA" id="ARBA00004651"/>
    </source>
</evidence>
<dbReference type="Pfam" id="PF01943">
    <property type="entry name" value="Polysacc_synt"/>
    <property type="match status" value="1"/>
</dbReference>
<feature type="transmembrane region" description="Helical" evidence="6">
    <location>
        <begin position="403"/>
        <end position="423"/>
    </location>
</feature>
<evidence type="ECO:0000256" key="2">
    <source>
        <dbReference type="ARBA" id="ARBA00022475"/>
    </source>
</evidence>
<comment type="caution">
    <text evidence="7">The sequence shown here is derived from an EMBL/GenBank/DDBJ whole genome shotgun (WGS) entry which is preliminary data.</text>
</comment>
<dbReference type="InterPro" id="IPR050833">
    <property type="entry name" value="Poly_Biosynth_Transport"/>
</dbReference>
<dbReference type="RefSeq" id="WP_106192738.1">
    <property type="nucleotide sequence ID" value="NZ_PVTO01000009.1"/>
</dbReference>
<feature type="transmembrane region" description="Helical" evidence="6">
    <location>
        <begin position="12"/>
        <end position="32"/>
    </location>
</feature>
<evidence type="ECO:0000256" key="5">
    <source>
        <dbReference type="ARBA" id="ARBA00023136"/>
    </source>
</evidence>
<keyword evidence="5 6" id="KW-0472">Membrane</keyword>
<keyword evidence="8" id="KW-1185">Reference proteome</keyword>
<dbReference type="EMBL" id="PVTO01000009">
    <property type="protein sequence ID" value="PRY82693.1"/>
    <property type="molecule type" value="Genomic_DNA"/>
</dbReference>
<feature type="transmembrane region" description="Helical" evidence="6">
    <location>
        <begin position="186"/>
        <end position="208"/>
    </location>
</feature>
<feature type="transmembrane region" description="Helical" evidence="6">
    <location>
        <begin position="129"/>
        <end position="150"/>
    </location>
</feature>